<evidence type="ECO:0000259" key="6">
    <source>
        <dbReference type="Pfam" id="PF00501"/>
    </source>
</evidence>
<proteinExistence type="inferred from homology"/>
<dbReference type="GO" id="GO:0004467">
    <property type="term" value="F:long-chain fatty acid-CoA ligase activity"/>
    <property type="evidence" value="ECO:0007669"/>
    <property type="project" value="TreeGrafter"/>
</dbReference>
<dbReference type="Proteomes" id="UP000295830">
    <property type="component" value="Unassembled WGS sequence"/>
</dbReference>
<dbReference type="PROSITE" id="PS00455">
    <property type="entry name" value="AMP_BINDING"/>
    <property type="match status" value="1"/>
</dbReference>
<dbReference type="Pfam" id="PF13193">
    <property type="entry name" value="AMP-binding_C"/>
    <property type="match status" value="1"/>
</dbReference>
<evidence type="ECO:0000256" key="2">
    <source>
        <dbReference type="ARBA" id="ARBA00022598"/>
    </source>
</evidence>
<protein>
    <submittedName>
        <fullName evidence="8">Citronellyl-CoA synthetase</fullName>
    </submittedName>
</protein>
<dbReference type="GO" id="GO:0005324">
    <property type="term" value="F:long-chain fatty acid transmembrane transporter activity"/>
    <property type="evidence" value="ECO:0007669"/>
    <property type="project" value="TreeGrafter"/>
</dbReference>
<dbReference type="AlphaFoldDB" id="A0A4R7JYP5"/>
<keyword evidence="9" id="KW-1185">Reference proteome</keyword>
<keyword evidence="4" id="KW-0067">ATP-binding</keyword>
<evidence type="ECO:0000313" key="8">
    <source>
        <dbReference type="EMBL" id="TDT43335.1"/>
    </source>
</evidence>
<organism evidence="8 9">
    <name type="scientific">Halospina denitrificans</name>
    <dbReference type="NCBI Taxonomy" id="332522"/>
    <lineage>
        <taxon>Bacteria</taxon>
        <taxon>Pseudomonadati</taxon>
        <taxon>Pseudomonadota</taxon>
        <taxon>Gammaproteobacteria</taxon>
        <taxon>Halospina</taxon>
    </lineage>
</organism>
<evidence type="ECO:0000259" key="7">
    <source>
        <dbReference type="Pfam" id="PF13193"/>
    </source>
</evidence>
<sequence>MAEGSLHGFTRLSVNGLTGCKAWTFQRSRTAQLKSTCGDSRITAPDRDPATNPTKRTGSPMTTEQIRRRDVLRKVPGLMRKFPFMARGYYYYSMSNDDKLGSMGTLIERNAKRHSEQPAIHYDDWQINWHEFNAWANRYAHYFRHQGLSRGDTIAIFLGNRPELLAAVTGAAKIGIACAMLNTSQKGDVLAHSISLVNPQMIVVGEELLDSFEAVREKVMPEERNNALLYLADRNTRNDFGEAPAGYENLAEAVSHFDDLDPAPADPPRRGDTAVYIYTSGTTGLPKAAPSSHRKFYKASGSFGLMALNMTPDDVLYCTLPFYHATALLVCWGSVVAGGSSLVMKRRFSASTFWDDVRYYGATTFGYVGELCRYLLNQPPSPQDRNHPLRKMIGNGLRPSIWKEFKERFGIEHVAEFYASSEGNIGFTNILNLDNTVGMSTAPYKLVRVKEGTKEPIRNSKGRLEEVKQGEPGLLIGEITKKWQFEGYTQKEATEKSIIRDAFKKGDAWFNTGDMMRDIGCRHLQFVDRMGDTFRWKGENVSTTEVENIIDGFGGFEEAIVYGIEVPGTDGKAGMATLVPREQTPDLEAFYRYLRDNLPPYAIPVFLRLTETIEKTGTFKYKKTDLRKQAYHPGDDGDRVFALLPGTREYQEIDANTARAIDQGEYSF</sequence>
<dbReference type="PANTHER" id="PTHR43107:SF15">
    <property type="entry name" value="FATTY ACID TRANSPORT PROTEIN 3, ISOFORM A"/>
    <property type="match status" value="1"/>
</dbReference>
<comment type="caution">
    <text evidence="8">The sequence shown here is derived from an EMBL/GenBank/DDBJ whole genome shotgun (WGS) entry which is preliminary data.</text>
</comment>
<dbReference type="InterPro" id="IPR020845">
    <property type="entry name" value="AMP-binding_CS"/>
</dbReference>
<keyword evidence="3" id="KW-0547">Nucleotide-binding</keyword>
<feature type="compositionally biased region" description="Polar residues" evidence="5">
    <location>
        <begin position="51"/>
        <end position="64"/>
    </location>
</feature>
<dbReference type="Pfam" id="PF00501">
    <property type="entry name" value="AMP-binding"/>
    <property type="match status" value="1"/>
</dbReference>
<evidence type="ECO:0000256" key="1">
    <source>
        <dbReference type="ARBA" id="ARBA00006432"/>
    </source>
</evidence>
<dbReference type="SUPFAM" id="SSF56801">
    <property type="entry name" value="Acetyl-CoA synthetase-like"/>
    <property type="match status" value="1"/>
</dbReference>
<dbReference type="GO" id="GO:0005524">
    <property type="term" value="F:ATP binding"/>
    <property type="evidence" value="ECO:0007669"/>
    <property type="project" value="UniProtKB-KW"/>
</dbReference>
<dbReference type="EMBL" id="SOAX01000002">
    <property type="protein sequence ID" value="TDT43335.1"/>
    <property type="molecule type" value="Genomic_DNA"/>
</dbReference>
<dbReference type="Gene3D" id="3.30.300.30">
    <property type="match status" value="1"/>
</dbReference>
<reference evidence="8 9" key="1">
    <citation type="submission" date="2019-03" db="EMBL/GenBank/DDBJ databases">
        <title>Genomic Encyclopedia of Type Strains, Phase IV (KMG-IV): sequencing the most valuable type-strain genomes for metagenomic binning, comparative biology and taxonomic classification.</title>
        <authorList>
            <person name="Goeker M."/>
        </authorList>
    </citation>
    <scope>NUCLEOTIDE SEQUENCE [LARGE SCALE GENOMIC DNA]</scope>
    <source>
        <strain evidence="8 9">DSM 15505</strain>
    </source>
</reference>
<evidence type="ECO:0000256" key="5">
    <source>
        <dbReference type="SAM" id="MobiDB-lite"/>
    </source>
</evidence>
<dbReference type="InterPro" id="IPR042099">
    <property type="entry name" value="ANL_N_sf"/>
</dbReference>
<dbReference type="InterPro" id="IPR000873">
    <property type="entry name" value="AMP-dep_synth/lig_dom"/>
</dbReference>
<dbReference type="GO" id="GO:0044539">
    <property type="term" value="P:long-chain fatty acid import into cell"/>
    <property type="evidence" value="ECO:0007669"/>
    <property type="project" value="TreeGrafter"/>
</dbReference>
<feature type="domain" description="AMP-binding enzyme C-terminal" evidence="7">
    <location>
        <begin position="545"/>
        <end position="620"/>
    </location>
</feature>
<gene>
    <name evidence="8" type="ORF">DES49_1149</name>
</gene>
<evidence type="ECO:0000256" key="4">
    <source>
        <dbReference type="ARBA" id="ARBA00022840"/>
    </source>
</evidence>
<keyword evidence="2" id="KW-0436">Ligase</keyword>
<feature type="region of interest" description="Disordered" evidence="5">
    <location>
        <begin position="35"/>
        <end position="65"/>
    </location>
</feature>
<name>A0A4R7JYP5_9GAMM</name>
<dbReference type="FunFam" id="3.30.300.30:FF:000002">
    <property type="entry name" value="Long-chain fatty acid transport protein 1"/>
    <property type="match status" value="1"/>
</dbReference>
<dbReference type="InterPro" id="IPR045851">
    <property type="entry name" value="AMP-bd_C_sf"/>
</dbReference>
<dbReference type="InterPro" id="IPR025110">
    <property type="entry name" value="AMP-bd_C"/>
</dbReference>
<dbReference type="GO" id="GO:0005886">
    <property type="term" value="C:plasma membrane"/>
    <property type="evidence" value="ECO:0007669"/>
    <property type="project" value="TreeGrafter"/>
</dbReference>
<feature type="domain" description="AMP-dependent synthetase/ligase" evidence="6">
    <location>
        <begin position="108"/>
        <end position="457"/>
    </location>
</feature>
<dbReference type="PANTHER" id="PTHR43107">
    <property type="entry name" value="LONG-CHAIN FATTY ACID TRANSPORT PROTEIN"/>
    <property type="match status" value="1"/>
</dbReference>
<evidence type="ECO:0000256" key="3">
    <source>
        <dbReference type="ARBA" id="ARBA00022741"/>
    </source>
</evidence>
<dbReference type="NCBIfam" id="NF006134">
    <property type="entry name" value="PRK08279.1"/>
    <property type="match status" value="1"/>
</dbReference>
<dbReference type="Gene3D" id="3.40.50.12780">
    <property type="entry name" value="N-terminal domain of ligase-like"/>
    <property type="match status" value="1"/>
</dbReference>
<evidence type="ECO:0000313" key="9">
    <source>
        <dbReference type="Proteomes" id="UP000295830"/>
    </source>
</evidence>
<accession>A0A4R7JYP5</accession>
<comment type="similarity">
    <text evidence="1">Belongs to the ATP-dependent AMP-binding enzyme family.</text>
</comment>